<evidence type="ECO:0000313" key="5">
    <source>
        <dbReference type="Proteomes" id="UP001521116"/>
    </source>
</evidence>
<name>A0ABR3SKI3_9PEZI</name>
<evidence type="ECO:0000256" key="2">
    <source>
        <dbReference type="SAM" id="MobiDB-lite"/>
    </source>
</evidence>
<feature type="chain" id="PRO_5046185262" evidence="3">
    <location>
        <begin position="20"/>
        <end position="392"/>
    </location>
</feature>
<dbReference type="EMBL" id="JAJVDC020000120">
    <property type="protein sequence ID" value="KAL1623365.1"/>
    <property type="molecule type" value="Genomic_DNA"/>
</dbReference>
<keyword evidence="3" id="KW-0732">Signal</keyword>
<accession>A0ABR3SKI3</accession>
<evidence type="ECO:0000313" key="4">
    <source>
        <dbReference type="EMBL" id="KAL1623365.1"/>
    </source>
</evidence>
<protein>
    <submittedName>
        <fullName evidence="4">Uncharacterized protein</fullName>
    </submittedName>
</protein>
<keyword evidence="1" id="KW-0175">Coiled coil</keyword>
<reference evidence="4 5" key="1">
    <citation type="submission" date="2024-02" db="EMBL/GenBank/DDBJ databases">
        <title>De novo assembly and annotation of 12 fungi associated with fruit tree decline syndrome in Ontario, Canada.</title>
        <authorList>
            <person name="Sulman M."/>
            <person name="Ellouze W."/>
            <person name="Ilyukhin E."/>
        </authorList>
    </citation>
    <scope>NUCLEOTIDE SEQUENCE [LARGE SCALE GENOMIC DNA]</scope>
    <source>
        <strain evidence="4 5">M1-105</strain>
    </source>
</reference>
<sequence>MRPTAVLLAAAASAPFASAARAMRKDMLIDPREQRPFPDLPIRVSDAGKGGFVHVQFPIACTKCFAADPTKPRKNLQDGVLEVDFRITRQLGLDGDEGAQVNGYTVSDSAFPLRSEGDDNVAAALHLFSPEAAPGVPASVPVEGSISFDTIFVNATHDVKGVAYNLTKVGEVTPGAPTGFRLSFSRSPKNSILRIEQGVANIEGEAWPFEHPEKWIAVGSSDGSSEHFAWKKELDWLNKPHAGVYPGWDQDFVACKTTACRVNKVHTKVTKAYDECVERKERPDQFETDIIPPGCYVLLAGYYARRNMAWVGCGLIFLISQLMRRNLEKQKEKIQKAKKKAELDEQALERMEDDAVDYLMEVETKVQAAASTGAAAAGETVTSRKGHTASDE</sequence>
<dbReference type="Proteomes" id="UP001521116">
    <property type="component" value="Unassembled WGS sequence"/>
</dbReference>
<evidence type="ECO:0000256" key="1">
    <source>
        <dbReference type="SAM" id="Coils"/>
    </source>
</evidence>
<feature type="region of interest" description="Disordered" evidence="2">
    <location>
        <begin position="372"/>
        <end position="392"/>
    </location>
</feature>
<keyword evidence="5" id="KW-1185">Reference proteome</keyword>
<proteinExistence type="predicted"/>
<organism evidence="4 5">
    <name type="scientific">Neofusicoccum ribis</name>
    <dbReference type="NCBI Taxonomy" id="45134"/>
    <lineage>
        <taxon>Eukaryota</taxon>
        <taxon>Fungi</taxon>
        <taxon>Dikarya</taxon>
        <taxon>Ascomycota</taxon>
        <taxon>Pezizomycotina</taxon>
        <taxon>Dothideomycetes</taxon>
        <taxon>Dothideomycetes incertae sedis</taxon>
        <taxon>Botryosphaeriales</taxon>
        <taxon>Botryosphaeriaceae</taxon>
        <taxon>Neofusicoccum</taxon>
    </lineage>
</organism>
<feature type="coiled-coil region" evidence="1">
    <location>
        <begin position="320"/>
        <end position="354"/>
    </location>
</feature>
<evidence type="ECO:0000256" key="3">
    <source>
        <dbReference type="SAM" id="SignalP"/>
    </source>
</evidence>
<feature type="signal peptide" evidence="3">
    <location>
        <begin position="1"/>
        <end position="19"/>
    </location>
</feature>
<gene>
    <name evidence="4" type="ORF">SLS56_008306</name>
</gene>
<comment type="caution">
    <text evidence="4">The sequence shown here is derived from an EMBL/GenBank/DDBJ whole genome shotgun (WGS) entry which is preliminary data.</text>
</comment>